<sequence length="69" mass="7474">MSSSISAESAISPRLDCNQAVKCQWLVTTRVSCTQPRLTSPTDMPTPPSEHSGCPGQVPLPAHVRSRRK</sequence>
<protein>
    <submittedName>
        <fullName evidence="1">Uncharacterized protein</fullName>
    </submittedName>
</protein>
<organism evidence="1 2">
    <name type="scientific">Irpex rosettiformis</name>
    <dbReference type="NCBI Taxonomy" id="378272"/>
    <lineage>
        <taxon>Eukaryota</taxon>
        <taxon>Fungi</taxon>
        <taxon>Dikarya</taxon>
        <taxon>Basidiomycota</taxon>
        <taxon>Agaricomycotina</taxon>
        <taxon>Agaricomycetes</taxon>
        <taxon>Polyporales</taxon>
        <taxon>Irpicaceae</taxon>
        <taxon>Irpex</taxon>
    </lineage>
</organism>
<comment type="caution">
    <text evidence="1">The sequence shown here is derived from an EMBL/GenBank/DDBJ whole genome shotgun (WGS) entry which is preliminary data.</text>
</comment>
<keyword evidence="2" id="KW-1185">Reference proteome</keyword>
<evidence type="ECO:0000313" key="2">
    <source>
        <dbReference type="Proteomes" id="UP001055072"/>
    </source>
</evidence>
<accession>A0ACB8UD70</accession>
<proteinExistence type="predicted"/>
<reference evidence="1" key="1">
    <citation type="journal article" date="2021" name="Environ. Microbiol.">
        <title>Gene family expansions and transcriptome signatures uncover fungal adaptations to wood decay.</title>
        <authorList>
            <person name="Hage H."/>
            <person name="Miyauchi S."/>
            <person name="Viragh M."/>
            <person name="Drula E."/>
            <person name="Min B."/>
            <person name="Chaduli D."/>
            <person name="Navarro D."/>
            <person name="Favel A."/>
            <person name="Norest M."/>
            <person name="Lesage-Meessen L."/>
            <person name="Balint B."/>
            <person name="Merenyi Z."/>
            <person name="de Eugenio L."/>
            <person name="Morin E."/>
            <person name="Martinez A.T."/>
            <person name="Baldrian P."/>
            <person name="Stursova M."/>
            <person name="Martinez M.J."/>
            <person name="Novotny C."/>
            <person name="Magnuson J.K."/>
            <person name="Spatafora J.W."/>
            <person name="Maurice S."/>
            <person name="Pangilinan J."/>
            <person name="Andreopoulos W."/>
            <person name="LaButti K."/>
            <person name="Hundley H."/>
            <person name="Na H."/>
            <person name="Kuo A."/>
            <person name="Barry K."/>
            <person name="Lipzen A."/>
            <person name="Henrissat B."/>
            <person name="Riley R."/>
            <person name="Ahrendt S."/>
            <person name="Nagy L.G."/>
            <person name="Grigoriev I.V."/>
            <person name="Martin F."/>
            <person name="Rosso M.N."/>
        </authorList>
    </citation>
    <scope>NUCLEOTIDE SEQUENCE</scope>
    <source>
        <strain evidence="1">CBS 384.51</strain>
    </source>
</reference>
<dbReference type="Proteomes" id="UP001055072">
    <property type="component" value="Unassembled WGS sequence"/>
</dbReference>
<gene>
    <name evidence="1" type="ORF">BDY19DRAFT_584987</name>
</gene>
<dbReference type="EMBL" id="MU274904">
    <property type="protein sequence ID" value="KAI0092174.1"/>
    <property type="molecule type" value="Genomic_DNA"/>
</dbReference>
<evidence type="ECO:0000313" key="1">
    <source>
        <dbReference type="EMBL" id="KAI0092174.1"/>
    </source>
</evidence>
<name>A0ACB8UD70_9APHY</name>